<dbReference type="Gene3D" id="3.30.70.1060">
    <property type="entry name" value="Dimeric alpha+beta barrel"/>
    <property type="match status" value="1"/>
</dbReference>
<evidence type="ECO:0000259" key="2">
    <source>
        <dbReference type="Pfam" id="PF03795"/>
    </source>
</evidence>
<dbReference type="InterPro" id="IPR011008">
    <property type="entry name" value="Dimeric_a/b-barrel"/>
</dbReference>
<sequence length="119" mass="12729">MRYICLLYVSEADLPAPGTPEFGPLRDANSAASAEMAKAGVLVDGAPLQPSRAATTIRIRGGETLLTDGPYAELKEQLNGYYLLECADLDEAVRWAQTIPAAKTGSVEVRPVVRVEGRP</sequence>
<gene>
    <name evidence="3" type="ORF">JF888_06100</name>
</gene>
<comment type="similarity">
    <text evidence="1">Belongs to the YciI family.</text>
</comment>
<organism evidence="3 4">
    <name type="scientific">Candidatus Dormiibacter inghamiae</name>
    <dbReference type="NCBI Taxonomy" id="3127013"/>
    <lineage>
        <taxon>Bacteria</taxon>
        <taxon>Bacillati</taxon>
        <taxon>Candidatus Dormiibacterota</taxon>
        <taxon>Candidatus Dormibacteria</taxon>
        <taxon>Candidatus Dormibacterales</taxon>
        <taxon>Candidatus Dormibacteraceae</taxon>
        <taxon>Candidatus Dormiibacter</taxon>
    </lineage>
</organism>
<name>A0A934NBT0_9BACT</name>
<dbReference type="EMBL" id="JAEKNQ010000023">
    <property type="protein sequence ID" value="MBJ7602751.1"/>
    <property type="molecule type" value="Genomic_DNA"/>
</dbReference>
<dbReference type="Proteomes" id="UP000620075">
    <property type="component" value="Unassembled WGS sequence"/>
</dbReference>
<protein>
    <submittedName>
        <fullName evidence="3">YciI family protein</fullName>
    </submittedName>
</protein>
<dbReference type="InterPro" id="IPR005545">
    <property type="entry name" value="YCII"/>
</dbReference>
<dbReference type="AlphaFoldDB" id="A0A934NBT0"/>
<evidence type="ECO:0000313" key="3">
    <source>
        <dbReference type="EMBL" id="MBJ7602751.1"/>
    </source>
</evidence>
<evidence type="ECO:0000256" key="1">
    <source>
        <dbReference type="ARBA" id="ARBA00007689"/>
    </source>
</evidence>
<proteinExistence type="inferred from homology"/>
<dbReference type="RefSeq" id="WP_338177620.1">
    <property type="nucleotide sequence ID" value="NZ_JAEKNQ010000023.1"/>
</dbReference>
<evidence type="ECO:0000313" key="4">
    <source>
        <dbReference type="Proteomes" id="UP000620075"/>
    </source>
</evidence>
<reference evidence="3 4" key="1">
    <citation type="submission" date="2020-10" db="EMBL/GenBank/DDBJ databases">
        <title>Ca. Dormibacterota MAGs.</title>
        <authorList>
            <person name="Montgomery K."/>
        </authorList>
    </citation>
    <scope>NUCLEOTIDE SEQUENCE [LARGE SCALE GENOMIC DNA]</scope>
    <source>
        <strain evidence="3">SC8811_S16_3</strain>
    </source>
</reference>
<accession>A0A934NBT0</accession>
<dbReference type="Pfam" id="PF03795">
    <property type="entry name" value="YCII"/>
    <property type="match status" value="1"/>
</dbReference>
<comment type="caution">
    <text evidence="3">The sequence shown here is derived from an EMBL/GenBank/DDBJ whole genome shotgun (WGS) entry which is preliminary data.</text>
</comment>
<dbReference type="PANTHER" id="PTHR35174:SF3">
    <property type="entry name" value="BLL7171 PROTEIN"/>
    <property type="match status" value="1"/>
</dbReference>
<dbReference type="SUPFAM" id="SSF54909">
    <property type="entry name" value="Dimeric alpha+beta barrel"/>
    <property type="match status" value="1"/>
</dbReference>
<feature type="domain" description="YCII-related" evidence="2">
    <location>
        <begin position="1"/>
        <end position="114"/>
    </location>
</feature>
<dbReference type="PANTHER" id="PTHR35174">
    <property type="entry name" value="BLL7171 PROTEIN-RELATED"/>
    <property type="match status" value="1"/>
</dbReference>